<comment type="similarity">
    <text evidence="1 4">Belongs to the D-isomer specific 2-hydroxyacid dehydrogenase family.</text>
</comment>
<evidence type="ECO:0000313" key="7">
    <source>
        <dbReference type="EMBL" id="RST77136.1"/>
    </source>
</evidence>
<sequence>MRNGKPLVWIIDGEWTDHTVEKEFFEKNGYELRITHPRDLKKDMAIYGPHAYGLIVQISFDCNRAFIEQLECCKVICVYGVGYNNIDLNATENKGIPVYNVPDYCIDEVSDHTVALIFAVARRLKSYNKKVEEGKWDALDTLPIHRFKDMTIGLLGFGRIARSVSEKIKATGARIIAHDKYVDKQVYEHFGVESVSLNEVLQQSTILSLHVPLTKETENLLDYERMQLLHKGAMIVNTCRGGVIDEFALARLIESGHISGAGIDVFEKEPLSSDHPLLNNPEVIITPHSSYVSEQSFIELKNKVCRVIFNGIKEIPQPNKVNRVFVK</sequence>
<dbReference type="InterPro" id="IPR050418">
    <property type="entry name" value="D-iso_2-hydroxyacid_DH_PdxB"/>
</dbReference>
<proteinExistence type="inferred from homology"/>
<dbReference type="GO" id="GO:0003714">
    <property type="term" value="F:transcription corepressor activity"/>
    <property type="evidence" value="ECO:0007669"/>
    <property type="project" value="InterPro"/>
</dbReference>
<evidence type="ECO:0000313" key="8">
    <source>
        <dbReference type="Proteomes" id="UP000287156"/>
    </source>
</evidence>
<dbReference type="Pfam" id="PF02826">
    <property type="entry name" value="2-Hacid_dh_C"/>
    <property type="match status" value="1"/>
</dbReference>
<protein>
    <submittedName>
        <fullName evidence="7">C-terminal binding protein</fullName>
    </submittedName>
</protein>
<evidence type="ECO:0000256" key="3">
    <source>
        <dbReference type="ARBA" id="ARBA00023027"/>
    </source>
</evidence>
<dbReference type="FunFam" id="3.40.50.720:FF:000203">
    <property type="entry name" value="D-3-phosphoglycerate dehydrogenase (SerA)"/>
    <property type="match status" value="1"/>
</dbReference>
<comment type="caution">
    <text evidence="7">The sequence shown here is derived from an EMBL/GenBank/DDBJ whole genome shotgun (WGS) entry which is preliminary data.</text>
</comment>
<organism evidence="7 8">
    <name type="scientific">Siminovitchia acidinfaciens</name>
    <dbReference type="NCBI Taxonomy" id="2321395"/>
    <lineage>
        <taxon>Bacteria</taxon>
        <taxon>Bacillati</taxon>
        <taxon>Bacillota</taxon>
        <taxon>Bacilli</taxon>
        <taxon>Bacillales</taxon>
        <taxon>Bacillaceae</taxon>
        <taxon>Siminovitchia</taxon>
    </lineage>
</organism>
<dbReference type="PROSITE" id="PS00671">
    <property type="entry name" value="D_2_HYDROXYACID_DH_3"/>
    <property type="match status" value="1"/>
</dbReference>
<feature type="domain" description="D-isomer specific 2-hydroxyacid dehydrogenase catalytic" evidence="5">
    <location>
        <begin position="18"/>
        <end position="322"/>
    </location>
</feature>
<dbReference type="PANTHER" id="PTHR43761">
    <property type="entry name" value="D-ISOMER SPECIFIC 2-HYDROXYACID DEHYDROGENASE FAMILY PROTEIN (AFU_ORTHOLOGUE AFUA_1G13630)"/>
    <property type="match status" value="1"/>
</dbReference>
<name>A0A429Y6T6_9BACI</name>
<dbReference type="GO" id="GO:0051287">
    <property type="term" value="F:NAD binding"/>
    <property type="evidence" value="ECO:0007669"/>
    <property type="project" value="InterPro"/>
</dbReference>
<keyword evidence="2 4" id="KW-0560">Oxidoreductase</keyword>
<dbReference type="InterPro" id="IPR043322">
    <property type="entry name" value="CtBP"/>
</dbReference>
<evidence type="ECO:0000259" key="6">
    <source>
        <dbReference type="Pfam" id="PF02826"/>
    </source>
</evidence>
<dbReference type="AlphaFoldDB" id="A0A429Y6T6"/>
<dbReference type="SUPFAM" id="SSF52283">
    <property type="entry name" value="Formate/glycerate dehydrogenase catalytic domain-like"/>
    <property type="match status" value="1"/>
</dbReference>
<dbReference type="Gene3D" id="3.40.50.720">
    <property type="entry name" value="NAD(P)-binding Rossmann-like Domain"/>
    <property type="match status" value="2"/>
</dbReference>
<dbReference type="InterPro" id="IPR006140">
    <property type="entry name" value="D-isomer_DH_NAD-bd"/>
</dbReference>
<keyword evidence="3" id="KW-0520">NAD</keyword>
<reference evidence="7" key="1">
    <citation type="submission" date="2018-12" db="EMBL/GenBank/DDBJ databases">
        <authorList>
            <person name="Sun L."/>
            <person name="Chen Z."/>
        </authorList>
    </citation>
    <scope>NUCLEOTIDE SEQUENCE [LARGE SCALE GENOMIC DNA]</scope>
    <source>
        <strain evidence="7">3-2-2</strain>
    </source>
</reference>
<dbReference type="GO" id="GO:0016616">
    <property type="term" value="F:oxidoreductase activity, acting on the CH-OH group of donors, NAD or NADP as acceptor"/>
    <property type="evidence" value="ECO:0007669"/>
    <property type="project" value="InterPro"/>
</dbReference>
<gene>
    <name evidence="7" type="ORF">D4T97_001155</name>
</gene>
<dbReference type="RefSeq" id="WP_126046844.1">
    <property type="nucleotide sequence ID" value="NZ_QYTV02000001.1"/>
</dbReference>
<dbReference type="InterPro" id="IPR006139">
    <property type="entry name" value="D-isomer_2_OHA_DH_cat_dom"/>
</dbReference>
<evidence type="ECO:0000256" key="4">
    <source>
        <dbReference type="RuleBase" id="RU003719"/>
    </source>
</evidence>
<dbReference type="PANTHER" id="PTHR43761:SF1">
    <property type="entry name" value="D-ISOMER SPECIFIC 2-HYDROXYACID DEHYDROGENASE CATALYTIC DOMAIN-CONTAINING PROTEIN-RELATED"/>
    <property type="match status" value="1"/>
</dbReference>
<dbReference type="CDD" id="cd05299">
    <property type="entry name" value="CtBP_dh"/>
    <property type="match status" value="1"/>
</dbReference>
<dbReference type="OrthoDB" id="9805416at2"/>
<dbReference type="Proteomes" id="UP000287156">
    <property type="component" value="Unassembled WGS sequence"/>
</dbReference>
<dbReference type="InterPro" id="IPR036291">
    <property type="entry name" value="NAD(P)-bd_dom_sf"/>
</dbReference>
<evidence type="ECO:0000256" key="1">
    <source>
        <dbReference type="ARBA" id="ARBA00005854"/>
    </source>
</evidence>
<feature type="domain" description="D-isomer specific 2-hydroxyacid dehydrogenase NAD-binding" evidence="6">
    <location>
        <begin position="114"/>
        <end position="289"/>
    </location>
</feature>
<accession>A0A429Y6T6</accession>
<evidence type="ECO:0000259" key="5">
    <source>
        <dbReference type="Pfam" id="PF00389"/>
    </source>
</evidence>
<keyword evidence="8" id="KW-1185">Reference proteome</keyword>
<evidence type="ECO:0000256" key="2">
    <source>
        <dbReference type="ARBA" id="ARBA00023002"/>
    </source>
</evidence>
<dbReference type="SUPFAM" id="SSF51735">
    <property type="entry name" value="NAD(P)-binding Rossmann-fold domains"/>
    <property type="match status" value="1"/>
</dbReference>
<dbReference type="InterPro" id="IPR029753">
    <property type="entry name" value="D-isomer_DH_CS"/>
</dbReference>
<dbReference type="Pfam" id="PF00389">
    <property type="entry name" value="2-Hacid_dh"/>
    <property type="match status" value="1"/>
</dbReference>
<dbReference type="EMBL" id="QYTV02000001">
    <property type="protein sequence ID" value="RST77136.1"/>
    <property type="molecule type" value="Genomic_DNA"/>
</dbReference>